<accession>A0A0C9VNW7</accession>
<dbReference type="AlphaFoldDB" id="A0A0C9VNW7"/>
<organism evidence="2 3">
    <name type="scientific">Sphaerobolus stellatus (strain SS14)</name>
    <dbReference type="NCBI Taxonomy" id="990650"/>
    <lineage>
        <taxon>Eukaryota</taxon>
        <taxon>Fungi</taxon>
        <taxon>Dikarya</taxon>
        <taxon>Basidiomycota</taxon>
        <taxon>Agaricomycotina</taxon>
        <taxon>Agaricomycetes</taxon>
        <taxon>Phallomycetidae</taxon>
        <taxon>Geastrales</taxon>
        <taxon>Sphaerobolaceae</taxon>
        <taxon>Sphaerobolus</taxon>
    </lineage>
</organism>
<sequence>MSGKPAPFRYSSTPPPKETARNRRDRYEKSRGKVVEPLAKEPHKKWTPQVDTPQVDTPTMSSTITMATVHKVNTSEEEHIQEEIDNEQLQSRTPMPAAGPSRDKGKQCAEPAHDLMRDPNDSDPSSDSSSEPEKRKKKKHRKKKSKDSDGDDSGDDSDPSSSDDDRQRRRKKRKHRRCHSDTNDDSDSYEDRVKKGAKIRDLDTFDGSNPEKLSNFLFQLDMEEDTEEDLEDLKMATNHRATKYFIAFAKYKARTQFNDRGYYRMVKNALPDRILDNLAKIWPKPKTYESLRQVVLQIDQHYWQTRREESRRKAHWGPMTSSTSTSNNNTTSSNNSGSKSNKSRTPNNSKSKTTTVTVTNTSVPQNTHWDLMGHIAKDCNKARWNNNQASGSGSNNRPAPKACASNTEEKPNTDGKAKAKDSASGSKN</sequence>
<reference evidence="2 3" key="1">
    <citation type="submission" date="2014-06" db="EMBL/GenBank/DDBJ databases">
        <title>Evolutionary Origins and Diversification of the Mycorrhizal Mutualists.</title>
        <authorList>
            <consortium name="DOE Joint Genome Institute"/>
            <consortium name="Mycorrhizal Genomics Consortium"/>
            <person name="Kohler A."/>
            <person name="Kuo A."/>
            <person name="Nagy L.G."/>
            <person name="Floudas D."/>
            <person name="Copeland A."/>
            <person name="Barry K.W."/>
            <person name="Cichocki N."/>
            <person name="Veneault-Fourrey C."/>
            <person name="LaButti K."/>
            <person name="Lindquist E.A."/>
            <person name="Lipzen A."/>
            <person name="Lundell T."/>
            <person name="Morin E."/>
            <person name="Murat C."/>
            <person name="Riley R."/>
            <person name="Ohm R."/>
            <person name="Sun H."/>
            <person name="Tunlid A."/>
            <person name="Henrissat B."/>
            <person name="Grigoriev I.V."/>
            <person name="Hibbett D.S."/>
            <person name="Martin F."/>
        </authorList>
    </citation>
    <scope>NUCLEOTIDE SEQUENCE [LARGE SCALE GENOMIC DNA]</scope>
    <source>
        <strain evidence="2 3">SS14</strain>
    </source>
</reference>
<gene>
    <name evidence="2" type="ORF">M422DRAFT_252999</name>
</gene>
<keyword evidence="3" id="KW-1185">Reference proteome</keyword>
<evidence type="ECO:0000256" key="1">
    <source>
        <dbReference type="SAM" id="MobiDB-lite"/>
    </source>
</evidence>
<dbReference type="EMBL" id="KN837121">
    <property type="protein sequence ID" value="KIJ43752.1"/>
    <property type="molecule type" value="Genomic_DNA"/>
</dbReference>
<protein>
    <submittedName>
        <fullName evidence="2">Uncharacterized protein</fullName>
    </submittedName>
</protein>
<dbReference type="Proteomes" id="UP000054279">
    <property type="component" value="Unassembled WGS sequence"/>
</dbReference>
<feature type="compositionally biased region" description="Basic and acidic residues" evidence="1">
    <location>
        <begin position="101"/>
        <end position="120"/>
    </location>
</feature>
<dbReference type="HOGENOM" id="CLU_026031_1_0_1"/>
<feature type="compositionally biased region" description="Polar residues" evidence="1">
    <location>
        <begin position="49"/>
        <end position="66"/>
    </location>
</feature>
<feature type="compositionally biased region" description="Basic residues" evidence="1">
    <location>
        <begin position="135"/>
        <end position="145"/>
    </location>
</feature>
<feature type="compositionally biased region" description="Acidic residues" evidence="1">
    <location>
        <begin position="149"/>
        <end position="162"/>
    </location>
</feature>
<evidence type="ECO:0000313" key="2">
    <source>
        <dbReference type="EMBL" id="KIJ43752.1"/>
    </source>
</evidence>
<name>A0A0C9VNW7_SPHS4</name>
<dbReference type="OrthoDB" id="2691415at2759"/>
<feature type="region of interest" description="Disordered" evidence="1">
    <location>
        <begin position="384"/>
        <end position="428"/>
    </location>
</feature>
<feature type="region of interest" description="Disordered" evidence="1">
    <location>
        <begin position="1"/>
        <end position="192"/>
    </location>
</feature>
<proteinExistence type="predicted"/>
<feature type="compositionally biased region" description="Basic residues" evidence="1">
    <location>
        <begin position="168"/>
        <end position="178"/>
    </location>
</feature>
<feature type="compositionally biased region" description="Low complexity" evidence="1">
    <location>
        <begin position="385"/>
        <end position="396"/>
    </location>
</feature>
<evidence type="ECO:0000313" key="3">
    <source>
        <dbReference type="Proteomes" id="UP000054279"/>
    </source>
</evidence>
<feature type="compositionally biased region" description="Basic and acidic residues" evidence="1">
    <location>
        <begin position="407"/>
        <end position="421"/>
    </location>
</feature>
<feature type="compositionally biased region" description="Low complexity" evidence="1">
    <location>
        <begin position="320"/>
        <end position="363"/>
    </location>
</feature>
<feature type="compositionally biased region" description="Basic and acidic residues" evidence="1">
    <location>
        <begin position="73"/>
        <end position="82"/>
    </location>
</feature>
<feature type="region of interest" description="Disordered" evidence="1">
    <location>
        <begin position="308"/>
        <end position="368"/>
    </location>
</feature>
<feature type="compositionally biased region" description="Basic and acidic residues" evidence="1">
    <location>
        <begin position="18"/>
        <end position="41"/>
    </location>
</feature>